<comment type="subunit">
    <text evidence="2">Heterodimer of SbcC and SbcD.</text>
</comment>
<evidence type="ECO:0000256" key="1">
    <source>
        <dbReference type="ARBA" id="ARBA00006930"/>
    </source>
</evidence>
<keyword evidence="4" id="KW-0175">Coiled coil</keyword>
<dbReference type="GO" id="GO:0016887">
    <property type="term" value="F:ATP hydrolysis activity"/>
    <property type="evidence" value="ECO:0007669"/>
    <property type="project" value="InterPro"/>
</dbReference>
<evidence type="ECO:0000256" key="4">
    <source>
        <dbReference type="SAM" id="Coils"/>
    </source>
</evidence>
<dbReference type="Proteomes" id="UP000678228">
    <property type="component" value="Unassembled WGS sequence"/>
</dbReference>
<sequence>MTNIHSVRLENFQSHLDSYIEFDKGLNVLVGQSDSGKTAVLRGIRWALYNQPRGTDFIRVSGDFVRVTVTFDNGTEISRERTSSKNRYTIRQPEKEDLILEGFGIHVPIEVLEAHGMGHMRIDTDHELSIHLSQQLDGPFLLEQTSSVRAKTLGRISGAHFLDMAIRETTKDVSQLNQRMKREQEAVDSLKEELQPYASVPEMKEKLNLTEENIKTITQLVDRKKTLEQLRVKKLELKTEEEFTTKRRQLVQNVDQWERQLLSLENKIVRFKMLDSKAQQKKDLTKNSNVCMQWIKKTDQISTANQQFEWLQQQVSLMKTLKLKHSQSKEINEEERKSHDQNAVTLFLKEIDQETIEAINVQRQRLKQLSNVKSQLQQIVNQRSQIDRLTEKLPSIEVVMKNEERLSNKVQKHLELQTKLLELRDYEKRMENGKRYIQLQINEQEEEEQRLQQYLIEQGSCPTCGQSICKHDPK</sequence>
<dbReference type="RefSeq" id="WP_210597670.1">
    <property type="nucleotide sequence ID" value="NZ_JAGKSQ010000005.1"/>
</dbReference>
<feature type="coiled-coil region" evidence="4">
    <location>
        <begin position="240"/>
        <end position="274"/>
    </location>
</feature>
<feature type="domain" description="Endonuclease GajA/Old nuclease/RecF-like AAA" evidence="5">
    <location>
        <begin position="4"/>
        <end position="377"/>
    </location>
</feature>
<reference evidence="6" key="1">
    <citation type="submission" date="2021-03" db="EMBL/GenBank/DDBJ databases">
        <title>Bacillus suaedae sp. nov., isolated from Suaeda aralocaspica.</title>
        <authorList>
            <person name="Lei R.F.R."/>
        </authorList>
    </citation>
    <scope>NUCLEOTIDE SEQUENCE</scope>
    <source>
        <strain evidence="6">YZJH907-2</strain>
    </source>
</reference>
<comment type="caution">
    <text evidence="6">The sequence shown here is derived from an EMBL/GenBank/DDBJ whole genome shotgun (WGS) entry which is preliminary data.</text>
</comment>
<feature type="coiled-coil region" evidence="4">
    <location>
        <begin position="166"/>
        <end position="193"/>
    </location>
</feature>
<dbReference type="SUPFAM" id="SSF52540">
    <property type="entry name" value="P-loop containing nucleoside triphosphate hydrolases"/>
    <property type="match status" value="1"/>
</dbReference>
<evidence type="ECO:0000256" key="2">
    <source>
        <dbReference type="ARBA" id="ARBA00011322"/>
    </source>
</evidence>
<accession>A0A940WT16</accession>
<feature type="coiled-coil region" evidence="4">
    <location>
        <begin position="359"/>
        <end position="392"/>
    </location>
</feature>
<gene>
    <name evidence="6" type="ORF">J7W16_12570</name>
</gene>
<proteinExistence type="inferred from homology"/>
<protein>
    <recommendedName>
        <fullName evidence="3">Nuclease SbcCD subunit C</fullName>
    </recommendedName>
</protein>
<evidence type="ECO:0000256" key="3">
    <source>
        <dbReference type="ARBA" id="ARBA00013368"/>
    </source>
</evidence>
<dbReference type="EMBL" id="JAGKSQ010000005">
    <property type="protein sequence ID" value="MBP3951965.1"/>
    <property type="molecule type" value="Genomic_DNA"/>
</dbReference>
<dbReference type="GO" id="GO:0006302">
    <property type="term" value="P:double-strand break repair"/>
    <property type="evidence" value="ECO:0007669"/>
    <property type="project" value="InterPro"/>
</dbReference>
<dbReference type="Pfam" id="PF13175">
    <property type="entry name" value="AAA_15"/>
    <property type="match status" value="1"/>
</dbReference>
<organism evidence="6 7">
    <name type="scientific">Halalkalibacter suaedae</name>
    <dbReference type="NCBI Taxonomy" id="2822140"/>
    <lineage>
        <taxon>Bacteria</taxon>
        <taxon>Bacillati</taxon>
        <taxon>Bacillota</taxon>
        <taxon>Bacilli</taxon>
        <taxon>Bacillales</taxon>
        <taxon>Bacillaceae</taxon>
        <taxon>Halalkalibacter</taxon>
    </lineage>
</organism>
<dbReference type="PANTHER" id="PTHR32114:SF2">
    <property type="entry name" value="ABC TRANSPORTER ABCH.3"/>
    <property type="match status" value="1"/>
</dbReference>
<dbReference type="InterPro" id="IPR027417">
    <property type="entry name" value="P-loop_NTPase"/>
</dbReference>
<dbReference type="PANTHER" id="PTHR32114">
    <property type="entry name" value="ABC TRANSPORTER ABCH.3"/>
    <property type="match status" value="1"/>
</dbReference>
<name>A0A940WT16_9BACI</name>
<dbReference type="AlphaFoldDB" id="A0A940WT16"/>
<keyword evidence="7" id="KW-1185">Reference proteome</keyword>
<dbReference type="InterPro" id="IPR041685">
    <property type="entry name" value="AAA_GajA/Old/RecF-like"/>
</dbReference>
<dbReference type="Gene3D" id="3.40.50.300">
    <property type="entry name" value="P-loop containing nucleotide triphosphate hydrolases"/>
    <property type="match status" value="1"/>
</dbReference>
<evidence type="ECO:0000313" key="7">
    <source>
        <dbReference type="Proteomes" id="UP000678228"/>
    </source>
</evidence>
<comment type="similarity">
    <text evidence="1">Belongs to the SMC family. SbcC subfamily.</text>
</comment>
<evidence type="ECO:0000259" key="5">
    <source>
        <dbReference type="Pfam" id="PF13175"/>
    </source>
</evidence>
<evidence type="ECO:0000313" key="6">
    <source>
        <dbReference type="EMBL" id="MBP3951965.1"/>
    </source>
</evidence>